<evidence type="ECO:0000256" key="7">
    <source>
        <dbReference type="ARBA" id="ARBA00023125"/>
    </source>
</evidence>
<comment type="caution">
    <text evidence="15">The sequence shown here is derived from an EMBL/GenBank/DDBJ whole genome shotgun (WGS) entry which is preliminary data.</text>
</comment>
<dbReference type="PANTHER" id="PTHR24082:SF313">
    <property type="entry name" value="NUCLEAR RECEPTOR SUBFAMILY 1, GROUP H, MEMBER 5"/>
    <property type="match status" value="1"/>
</dbReference>
<organism evidence="15 16">
    <name type="scientific">Rousettus aegyptiacus</name>
    <name type="common">Egyptian fruit bat</name>
    <name type="synonym">Pteropus aegyptiacus</name>
    <dbReference type="NCBI Taxonomy" id="9407"/>
    <lineage>
        <taxon>Eukaryota</taxon>
        <taxon>Metazoa</taxon>
        <taxon>Chordata</taxon>
        <taxon>Craniata</taxon>
        <taxon>Vertebrata</taxon>
        <taxon>Euteleostomi</taxon>
        <taxon>Mammalia</taxon>
        <taxon>Eutheria</taxon>
        <taxon>Laurasiatheria</taxon>
        <taxon>Chiroptera</taxon>
        <taxon>Yinpterochiroptera</taxon>
        <taxon>Pteropodoidea</taxon>
        <taxon>Pteropodidae</taxon>
        <taxon>Rousettinae</taxon>
        <taxon>Rousettus</taxon>
    </lineage>
</organism>
<evidence type="ECO:0000256" key="9">
    <source>
        <dbReference type="ARBA" id="ARBA00023163"/>
    </source>
</evidence>
<proteinExistence type="inferred from homology"/>
<evidence type="ECO:0000259" key="13">
    <source>
        <dbReference type="PROSITE" id="PS51030"/>
    </source>
</evidence>
<evidence type="ECO:0000256" key="1">
    <source>
        <dbReference type="ARBA" id="ARBA00008092"/>
    </source>
</evidence>
<evidence type="ECO:0000256" key="3">
    <source>
        <dbReference type="ARBA" id="ARBA00022771"/>
    </source>
</evidence>
<keyword evidence="5" id="KW-0832">Ubl conjugation</keyword>
<dbReference type="FunFam" id="1.10.565.10:FF:000042">
    <property type="entry name" value="Nuclear receptor subfamily 1, group H, member 5"/>
    <property type="match status" value="1"/>
</dbReference>
<dbReference type="InterPro" id="IPR050234">
    <property type="entry name" value="Nuclear_hormone_rcpt_NR1"/>
</dbReference>
<dbReference type="InterPro" id="IPR023257">
    <property type="entry name" value="Liver_X_rcpt"/>
</dbReference>
<evidence type="ECO:0000313" key="15">
    <source>
        <dbReference type="EMBL" id="KAF6397445.1"/>
    </source>
</evidence>
<protein>
    <submittedName>
        <fullName evidence="15">Nuclear receptor subfamily 1 group H member 4</fullName>
    </submittedName>
</protein>
<dbReference type="GO" id="GO:0004879">
    <property type="term" value="F:nuclear receptor activity"/>
    <property type="evidence" value="ECO:0007669"/>
    <property type="project" value="InterPro"/>
</dbReference>
<keyword evidence="8" id="KW-0010">Activator</keyword>
<dbReference type="PANTHER" id="PTHR24082">
    <property type="entry name" value="NUCLEAR HORMONE RECEPTOR"/>
    <property type="match status" value="1"/>
</dbReference>
<dbReference type="PROSITE" id="PS51030">
    <property type="entry name" value="NUCLEAR_REC_DBD_2"/>
    <property type="match status" value="1"/>
</dbReference>
<evidence type="ECO:0000256" key="10">
    <source>
        <dbReference type="ARBA" id="ARBA00023170"/>
    </source>
</evidence>
<dbReference type="Proteomes" id="UP000593571">
    <property type="component" value="Unassembled WGS sequence"/>
</dbReference>
<dbReference type="InterPro" id="IPR000536">
    <property type="entry name" value="Nucl_hrmn_rcpt_lig-bd"/>
</dbReference>
<keyword evidence="3 12" id="KW-0863">Zinc-finger</keyword>
<dbReference type="GO" id="GO:0000122">
    <property type="term" value="P:negative regulation of transcription by RNA polymerase II"/>
    <property type="evidence" value="ECO:0007669"/>
    <property type="project" value="TreeGrafter"/>
</dbReference>
<feature type="domain" description="NR LBD" evidence="14">
    <location>
        <begin position="247"/>
        <end position="505"/>
    </location>
</feature>
<evidence type="ECO:0000256" key="11">
    <source>
        <dbReference type="ARBA" id="ARBA00023242"/>
    </source>
</evidence>
<evidence type="ECO:0000313" key="16">
    <source>
        <dbReference type="Proteomes" id="UP000593571"/>
    </source>
</evidence>
<evidence type="ECO:0000256" key="8">
    <source>
        <dbReference type="ARBA" id="ARBA00023159"/>
    </source>
</evidence>
<dbReference type="GO" id="GO:0030154">
    <property type="term" value="P:cell differentiation"/>
    <property type="evidence" value="ECO:0007669"/>
    <property type="project" value="TreeGrafter"/>
</dbReference>
<keyword evidence="6 12" id="KW-0805">Transcription regulation</keyword>
<evidence type="ECO:0000256" key="4">
    <source>
        <dbReference type="ARBA" id="ARBA00022833"/>
    </source>
</evidence>
<keyword evidence="4 12" id="KW-0862">Zinc</keyword>
<dbReference type="GO" id="GO:0090575">
    <property type="term" value="C:RNA polymerase II transcription regulator complex"/>
    <property type="evidence" value="ECO:0007669"/>
    <property type="project" value="TreeGrafter"/>
</dbReference>
<keyword evidence="2 12" id="KW-0479">Metal-binding</keyword>
<keyword evidence="9 12" id="KW-0804">Transcription</keyword>
<dbReference type="InterPro" id="IPR035500">
    <property type="entry name" value="NHR-like_dom_sf"/>
</dbReference>
<dbReference type="Gene3D" id="3.30.50.10">
    <property type="entry name" value="Erythroid Transcription Factor GATA-1, subunit A"/>
    <property type="match status" value="1"/>
</dbReference>
<dbReference type="PROSITE" id="PS00031">
    <property type="entry name" value="NUCLEAR_REC_DBD_1"/>
    <property type="match status" value="1"/>
</dbReference>
<dbReference type="PRINTS" id="PR00398">
    <property type="entry name" value="STRDHORMONER"/>
</dbReference>
<dbReference type="Gene3D" id="1.10.565.10">
    <property type="entry name" value="Retinoid X Receptor"/>
    <property type="match status" value="1"/>
</dbReference>
<gene>
    <name evidence="15" type="ORF">HJG63_014342</name>
</gene>
<dbReference type="GO" id="GO:0008270">
    <property type="term" value="F:zinc ion binding"/>
    <property type="evidence" value="ECO:0007669"/>
    <property type="project" value="UniProtKB-KW"/>
</dbReference>
<keyword evidence="11 12" id="KW-0539">Nucleus</keyword>
<dbReference type="InterPro" id="IPR013088">
    <property type="entry name" value="Znf_NHR/GATA"/>
</dbReference>
<name>A0A7J8BG76_ROUAE</name>
<dbReference type="PROSITE" id="PS51843">
    <property type="entry name" value="NR_LBD"/>
    <property type="match status" value="1"/>
</dbReference>
<dbReference type="SUPFAM" id="SSF57716">
    <property type="entry name" value="Glucocorticoid receptor-like (DNA-binding domain)"/>
    <property type="match status" value="1"/>
</dbReference>
<reference evidence="15 16" key="1">
    <citation type="journal article" date="2020" name="Nature">
        <title>Six reference-quality genomes reveal evolution of bat adaptations.</title>
        <authorList>
            <person name="Jebb D."/>
            <person name="Huang Z."/>
            <person name="Pippel M."/>
            <person name="Hughes G.M."/>
            <person name="Lavrichenko K."/>
            <person name="Devanna P."/>
            <person name="Winkler S."/>
            <person name="Jermiin L.S."/>
            <person name="Skirmuntt E.C."/>
            <person name="Katzourakis A."/>
            <person name="Burkitt-Gray L."/>
            <person name="Ray D.A."/>
            <person name="Sullivan K.A.M."/>
            <person name="Roscito J.G."/>
            <person name="Kirilenko B.M."/>
            <person name="Davalos L.M."/>
            <person name="Corthals A.P."/>
            <person name="Power M.L."/>
            <person name="Jones G."/>
            <person name="Ransome R.D."/>
            <person name="Dechmann D.K.N."/>
            <person name="Locatelli A.G."/>
            <person name="Puechmaille S.J."/>
            <person name="Fedrigo O."/>
            <person name="Jarvis E.D."/>
            <person name="Hiller M."/>
            <person name="Vernes S.C."/>
            <person name="Myers E.W."/>
            <person name="Teeling E.C."/>
        </authorList>
    </citation>
    <scope>NUCLEOTIDE SEQUENCE [LARGE SCALE GENOMIC DNA]</scope>
    <source>
        <strain evidence="15">MRouAeg1</strain>
        <tissue evidence="15">Muscle</tissue>
    </source>
</reference>
<dbReference type="PRINTS" id="PR00047">
    <property type="entry name" value="STROIDFINGER"/>
</dbReference>
<accession>A0A7J8BG76</accession>
<evidence type="ECO:0000256" key="2">
    <source>
        <dbReference type="ARBA" id="ARBA00022723"/>
    </source>
</evidence>
<feature type="domain" description="Nuclear receptor" evidence="13">
    <location>
        <begin position="118"/>
        <end position="193"/>
    </location>
</feature>
<dbReference type="EMBL" id="JACASE010000017">
    <property type="protein sequence ID" value="KAF6397445.1"/>
    <property type="molecule type" value="Genomic_DNA"/>
</dbReference>
<keyword evidence="10 12" id="KW-0675">Receptor</keyword>
<dbReference type="PRINTS" id="PR02034">
    <property type="entry name" value="LIVERXRECPTR"/>
</dbReference>
<dbReference type="InterPro" id="IPR001628">
    <property type="entry name" value="Znf_hrmn_rcpt"/>
</dbReference>
<dbReference type="GO" id="GO:0050728">
    <property type="term" value="P:negative regulation of inflammatory response"/>
    <property type="evidence" value="ECO:0007669"/>
    <property type="project" value="TreeGrafter"/>
</dbReference>
<dbReference type="SMART" id="SM00399">
    <property type="entry name" value="ZnF_C4"/>
    <property type="match status" value="1"/>
</dbReference>
<dbReference type="GO" id="GO:0000978">
    <property type="term" value="F:RNA polymerase II cis-regulatory region sequence-specific DNA binding"/>
    <property type="evidence" value="ECO:0007669"/>
    <property type="project" value="TreeGrafter"/>
</dbReference>
<dbReference type="OrthoDB" id="5837785at2759"/>
<sequence length="507" mass="58294">MANTYVTPSDGYCLAEPVQYYDILPEQINYQLHDPDFQGSPYCQYSTVQFPEVLQSPSLQSHFNTYTLDTQFNGGECRLGPCELNKSTYVVACNAEDGYPGTKRSRLLHSSMRIKGQEELCVVCGDKASGYHYNALTCEGCKGFFRRSITKNAVYSCKNGGHCEMDMYMRRKCQECRLKKCKAVGMLAECLLTEIQCKSKRLRKNFKQKNSFHSDIKVEEEGGDNKLVSSTTRSGKVTQESVELTRDEHWLINNIVAAHQQYKIPLEETKKFLQEYANPELSFLRLSETEVLHIQGLMDFTKGLPGFENLTSEDKTALRKGSKLEVMFLHAAQLYSQKEWLSSASESTMRILNHSDHSLNCHNQSGDRSVIYSMEKFCNGDCPTMLTGIYEEFISTLFYFYRRMSELNINTTEYALLAATTVFFSDRPCLKNKQHVESLQEPILQILYKYSKIYHPEDLQHFARLIGRLTELRTLSHNHSEILSVWKTKDPELTSSLSEKWNLYLNC</sequence>
<dbReference type="InterPro" id="IPR001723">
    <property type="entry name" value="Nuclear_hrmn_rcpt"/>
</dbReference>
<dbReference type="SUPFAM" id="SSF48508">
    <property type="entry name" value="Nuclear receptor ligand-binding domain"/>
    <property type="match status" value="1"/>
</dbReference>
<dbReference type="GO" id="GO:0045944">
    <property type="term" value="P:positive regulation of transcription by RNA polymerase II"/>
    <property type="evidence" value="ECO:0007669"/>
    <property type="project" value="TreeGrafter"/>
</dbReference>
<evidence type="ECO:0000256" key="12">
    <source>
        <dbReference type="RuleBase" id="RU004334"/>
    </source>
</evidence>
<dbReference type="AlphaFoldDB" id="A0A7J8BG76"/>
<evidence type="ECO:0000256" key="6">
    <source>
        <dbReference type="ARBA" id="ARBA00023015"/>
    </source>
</evidence>
<keyword evidence="16" id="KW-1185">Reference proteome</keyword>
<dbReference type="GO" id="GO:0006629">
    <property type="term" value="P:lipid metabolic process"/>
    <property type="evidence" value="ECO:0007669"/>
    <property type="project" value="InterPro"/>
</dbReference>
<comment type="similarity">
    <text evidence="1">Belongs to the nuclear hormone receptor family. NR1 subfamily.</text>
</comment>
<evidence type="ECO:0000259" key="14">
    <source>
        <dbReference type="PROSITE" id="PS51843"/>
    </source>
</evidence>
<dbReference type="FunFam" id="3.30.50.10:FF:000021">
    <property type="entry name" value="bile acid receptor isoform X2"/>
    <property type="match status" value="1"/>
</dbReference>
<keyword evidence="7 12" id="KW-0238">DNA-binding</keyword>
<dbReference type="SMART" id="SM00430">
    <property type="entry name" value="HOLI"/>
    <property type="match status" value="1"/>
</dbReference>
<dbReference type="Pfam" id="PF00104">
    <property type="entry name" value="Hormone_recep"/>
    <property type="match status" value="1"/>
</dbReference>
<evidence type="ECO:0000256" key="5">
    <source>
        <dbReference type="ARBA" id="ARBA00022843"/>
    </source>
</evidence>
<dbReference type="Pfam" id="PF00105">
    <property type="entry name" value="zf-C4"/>
    <property type="match status" value="1"/>
</dbReference>
<comment type="subcellular location">
    <subcellularLocation>
        <location evidence="12">Nucleus</location>
    </subcellularLocation>
</comment>